<keyword evidence="2" id="KW-1185">Reference proteome</keyword>
<dbReference type="EMBL" id="QTSX02005770">
    <property type="protein sequence ID" value="KAJ9057737.1"/>
    <property type="molecule type" value="Genomic_DNA"/>
</dbReference>
<accession>A0ACC2S6A0</accession>
<sequence length="299" mass="33216">MALSLGNIIGLVEEAGNIFRKPEMIPMKTLLKRPAIDSAKQFAWYTASVACPPDTLRAWSCKSCKIASNTPVSDVVPFKNMTSGASGYVGVDHARKTILVAFRGTNNIDNAIHDLTYDQVPFEDAEDPEVLVHSGFLTSLTSLDSYYMPPLKKALRDPKSRAYTVTLLGISLGACEATLATMRIHHQLGVDWSRINLYAFAPPRTGNLAFARLFNSKPMTATRIVNYSDLVPHFPTAAKYVHIQHQLFVDRSQPNITTRYCDDTVLEDPACSNAISPLRCDALSHFYVWETEFHPIFAC</sequence>
<reference evidence="1" key="1">
    <citation type="submission" date="2022-04" db="EMBL/GenBank/DDBJ databases">
        <title>Genome of the entomopathogenic fungus Entomophthora muscae.</title>
        <authorList>
            <person name="Elya C."/>
            <person name="Lovett B.R."/>
            <person name="Lee E."/>
            <person name="Macias A.M."/>
            <person name="Hajek A.E."/>
            <person name="De Bivort B.L."/>
            <person name="Kasson M.T."/>
            <person name="De Fine Licht H.H."/>
            <person name="Stajich J.E."/>
        </authorList>
    </citation>
    <scope>NUCLEOTIDE SEQUENCE</scope>
    <source>
        <strain evidence="1">Berkeley</strain>
    </source>
</reference>
<comment type="caution">
    <text evidence="1">The sequence shown here is derived from an EMBL/GenBank/DDBJ whole genome shotgun (WGS) entry which is preliminary data.</text>
</comment>
<gene>
    <name evidence="1" type="ORF">DSO57_1019814</name>
</gene>
<evidence type="ECO:0000313" key="1">
    <source>
        <dbReference type="EMBL" id="KAJ9057737.1"/>
    </source>
</evidence>
<name>A0ACC2S6A0_9FUNG</name>
<dbReference type="Proteomes" id="UP001165960">
    <property type="component" value="Unassembled WGS sequence"/>
</dbReference>
<protein>
    <submittedName>
        <fullName evidence="1">Uncharacterized protein</fullName>
    </submittedName>
</protein>
<proteinExistence type="predicted"/>
<organism evidence="1 2">
    <name type="scientific">Entomophthora muscae</name>
    <dbReference type="NCBI Taxonomy" id="34485"/>
    <lineage>
        <taxon>Eukaryota</taxon>
        <taxon>Fungi</taxon>
        <taxon>Fungi incertae sedis</taxon>
        <taxon>Zoopagomycota</taxon>
        <taxon>Entomophthoromycotina</taxon>
        <taxon>Entomophthoromycetes</taxon>
        <taxon>Entomophthorales</taxon>
        <taxon>Entomophthoraceae</taxon>
        <taxon>Entomophthora</taxon>
    </lineage>
</organism>
<evidence type="ECO:0000313" key="2">
    <source>
        <dbReference type="Proteomes" id="UP001165960"/>
    </source>
</evidence>